<feature type="signal peptide" evidence="1">
    <location>
        <begin position="1"/>
        <end position="23"/>
    </location>
</feature>
<reference evidence="2" key="1">
    <citation type="submission" date="2018-01" db="EMBL/GenBank/DDBJ databases">
        <title>An insight into the sialome of Amazonian anophelines.</title>
        <authorList>
            <person name="Ribeiro J.M."/>
            <person name="Scarpassa V."/>
            <person name="Calvo E."/>
        </authorList>
    </citation>
    <scope>NUCLEOTIDE SEQUENCE</scope>
    <source>
        <tissue evidence="2">Salivary glands</tissue>
    </source>
</reference>
<protein>
    <recommendedName>
        <fullName evidence="3">Secreted peptide</fullName>
    </recommendedName>
</protein>
<dbReference type="AlphaFoldDB" id="A0A2M3ZLK3"/>
<dbReference type="EMBL" id="GGFM01008634">
    <property type="protein sequence ID" value="MBW29385.1"/>
    <property type="molecule type" value="Transcribed_RNA"/>
</dbReference>
<keyword evidence="1" id="KW-0732">Signal</keyword>
<feature type="chain" id="PRO_5014649638" description="Secreted peptide" evidence="1">
    <location>
        <begin position="24"/>
        <end position="84"/>
    </location>
</feature>
<organism evidence="2">
    <name type="scientific">Anopheles braziliensis</name>
    <dbReference type="NCBI Taxonomy" id="58242"/>
    <lineage>
        <taxon>Eukaryota</taxon>
        <taxon>Metazoa</taxon>
        <taxon>Ecdysozoa</taxon>
        <taxon>Arthropoda</taxon>
        <taxon>Hexapoda</taxon>
        <taxon>Insecta</taxon>
        <taxon>Pterygota</taxon>
        <taxon>Neoptera</taxon>
        <taxon>Endopterygota</taxon>
        <taxon>Diptera</taxon>
        <taxon>Nematocera</taxon>
        <taxon>Culicoidea</taxon>
        <taxon>Culicidae</taxon>
        <taxon>Anophelinae</taxon>
        <taxon>Anopheles</taxon>
    </lineage>
</organism>
<accession>A0A2M3ZLK3</accession>
<name>A0A2M3ZLK3_9DIPT</name>
<sequence>MVMMDVLMLVVLMVGMVRLQVHADGWRRNGCRVAELGRWCQNYHTGAFRKTVSGHRYTTNACLQWMGPRVGFIGIGFDRWWQRC</sequence>
<evidence type="ECO:0000256" key="1">
    <source>
        <dbReference type="SAM" id="SignalP"/>
    </source>
</evidence>
<evidence type="ECO:0008006" key="3">
    <source>
        <dbReference type="Google" id="ProtNLM"/>
    </source>
</evidence>
<proteinExistence type="predicted"/>
<evidence type="ECO:0000313" key="2">
    <source>
        <dbReference type="EMBL" id="MBW29385.1"/>
    </source>
</evidence>